<dbReference type="AlphaFoldDB" id="A0A7T2U205"/>
<dbReference type="RefSeq" id="WP_006024441.1">
    <property type="nucleotide sequence ID" value="NZ_CM003626.1"/>
</dbReference>
<evidence type="ECO:0000313" key="1">
    <source>
        <dbReference type="EMBL" id="QPS44237.1"/>
    </source>
</evidence>
<evidence type="ECO:0000313" key="2">
    <source>
        <dbReference type="Proteomes" id="UP000594943"/>
    </source>
</evidence>
<gene>
    <name evidence="1" type="ORF">I6G56_03775</name>
</gene>
<protein>
    <submittedName>
        <fullName evidence="1">Permease</fullName>
    </submittedName>
</protein>
<sequence length="50" mass="5869">MTHSHTYMSGMYFTAWRSCDTICAFVRAARPVRPSRPLYRAWMVLQASEK</sequence>
<name>A0A7T2U205_9BURK</name>
<accession>A0A7T2U205</accession>
<dbReference type="KEGG" id="bhg:I6G56_03775"/>
<organism evidence="1 2">
    <name type="scientific">Burkholderia humptydooensis</name>
    <dbReference type="NCBI Taxonomy" id="430531"/>
    <lineage>
        <taxon>Bacteria</taxon>
        <taxon>Pseudomonadati</taxon>
        <taxon>Pseudomonadota</taxon>
        <taxon>Betaproteobacteria</taxon>
        <taxon>Burkholderiales</taxon>
        <taxon>Burkholderiaceae</taxon>
        <taxon>Burkholderia</taxon>
        <taxon>pseudomallei group</taxon>
    </lineage>
</organism>
<dbReference type="EMBL" id="CP065686">
    <property type="protein sequence ID" value="QPS44237.1"/>
    <property type="molecule type" value="Genomic_DNA"/>
</dbReference>
<dbReference type="Proteomes" id="UP000594943">
    <property type="component" value="Chromosome 1"/>
</dbReference>
<proteinExistence type="predicted"/>
<reference evidence="1 2" key="1">
    <citation type="submission" date="2020-12" db="EMBL/GenBank/DDBJ databases">
        <title>FDA dAtabase for Regulatory Grade micrObial Sequences (FDA-ARGOS): Supporting development and validation of Infectious Disease Dx tests.</title>
        <authorList>
            <person name="Nelson B."/>
            <person name="Plummer A."/>
            <person name="Tallon L."/>
            <person name="Sadzewicz L."/>
            <person name="Zhao X."/>
            <person name="Boylan J."/>
            <person name="Ott S."/>
            <person name="Bowen H."/>
            <person name="Vavikolanu K."/>
            <person name="Mehta A."/>
            <person name="Aluvathingal J."/>
            <person name="Nadendla S."/>
            <person name="Myers T."/>
            <person name="Yan Y."/>
            <person name="Sichtig H."/>
        </authorList>
    </citation>
    <scope>NUCLEOTIDE SEQUENCE [LARGE SCALE GENOMIC DNA]</scope>
    <source>
        <strain evidence="1 2">FDAARGOS_899</strain>
    </source>
</reference>